<dbReference type="NCBIfam" id="TIGR00360">
    <property type="entry name" value="ComEC_N-term"/>
    <property type="match status" value="1"/>
</dbReference>
<keyword evidence="10" id="KW-1185">Reference proteome</keyword>
<feature type="transmembrane region" description="Helical" evidence="6">
    <location>
        <begin position="462"/>
        <end position="489"/>
    </location>
</feature>
<dbReference type="PANTHER" id="PTHR30619">
    <property type="entry name" value="DNA INTERNALIZATION/COMPETENCE PROTEIN COMEC/REC2"/>
    <property type="match status" value="1"/>
</dbReference>
<dbReference type="InterPro" id="IPR004477">
    <property type="entry name" value="ComEC_N"/>
</dbReference>
<feature type="domain" description="ComEC/Rec2-related protein" evidence="7">
    <location>
        <begin position="267"/>
        <end position="540"/>
    </location>
</feature>
<evidence type="ECO:0000259" key="8">
    <source>
        <dbReference type="Pfam" id="PF13567"/>
    </source>
</evidence>
<evidence type="ECO:0000256" key="5">
    <source>
        <dbReference type="ARBA" id="ARBA00023136"/>
    </source>
</evidence>
<keyword evidence="2" id="KW-1003">Cell membrane</keyword>
<dbReference type="Proteomes" id="UP000192422">
    <property type="component" value="Chromosome"/>
</dbReference>
<dbReference type="RefSeq" id="WP_083078140.1">
    <property type="nucleotide sequence ID" value="NZ_CP053562.1"/>
</dbReference>
<feature type="transmembrane region" description="Helical" evidence="6">
    <location>
        <begin position="427"/>
        <end position="450"/>
    </location>
</feature>
<comment type="subcellular location">
    <subcellularLocation>
        <location evidence="1">Cell membrane</location>
        <topology evidence="1">Multi-pass membrane protein</topology>
    </subcellularLocation>
</comment>
<feature type="transmembrane region" description="Helical" evidence="6">
    <location>
        <begin position="525"/>
        <end position="544"/>
    </location>
</feature>
<accession>A0ABX6YVE9</accession>
<feature type="transmembrane region" description="Helical" evidence="6">
    <location>
        <begin position="322"/>
        <end position="344"/>
    </location>
</feature>
<evidence type="ECO:0000259" key="7">
    <source>
        <dbReference type="Pfam" id="PF03772"/>
    </source>
</evidence>
<evidence type="ECO:0000256" key="2">
    <source>
        <dbReference type="ARBA" id="ARBA00022475"/>
    </source>
</evidence>
<keyword evidence="4 6" id="KW-1133">Transmembrane helix</keyword>
<feature type="domain" description="DUF4131" evidence="8">
    <location>
        <begin position="71"/>
        <end position="225"/>
    </location>
</feature>
<feature type="transmembrane region" description="Helical" evidence="6">
    <location>
        <begin position="101"/>
        <end position="124"/>
    </location>
</feature>
<feature type="transmembrane region" description="Helical" evidence="6">
    <location>
        <begin position="71"/>
        <end position="89"/>
    </location>
</feature>
<organism evidence="9 10">
    <name type="scientific">Thioclava electrotropha</name>
    <dbReference type="NCBI Taxonomy" id="1549850"/>
    <lineage>
        <taxon>Bacteria</taxon>
        <taxon>Pseudomonadati</taxon>
        <taxon>Pseudomonadota</taxon>
        <taxon>Alphaproteobacteria</taxon>
        <taxon>Rhodobacterales</taxon>
        <taxon>Paracoccaceae</taxon>
        <taxon>Thioclava</taxon>
    </lineage>
</organism>
<protein>
    <submittedName>
        <fullName evidence="9">ComEC/Rec2 family competence protein</fullName>
    </submittedName>
</protein>
<feature type="transmembrane region" description="Helical" evidence="6">
    <location>
        <begin position="47"/>
        <end position="65"/>
    </location>
</feature>
<dbReference type="EMBL" id="CP053562">
    <property type="protein sequence ID" value="QPZ91842.1"/>
    <property type="molecule type" value="Genomic_DNA"/>
</dbReference>
<proteinExistence type="predicted"/>
<keyword evidence="5 6" id="KW-0472">Membrane</keyword>
<dbReference type="Pfam" id="PF13567">
    <property type="entry name" value="DUF4131"/>
    <property type="match status" value="1"/>
</dbReference>
<gene>
    <name evidence="9" type="ORF">AKL02_013700</name>
</gene>
<feature type="transmembrane region" description="Helical" evidence="6">
    <location>
        <begin position="372"/>
        <end position="389"/>
    </location>
</feature>
<dbReference type="PANTHER" id="PTHR30619:SF1">
    <property type="entry name" value="RECOMBINATION PROTEIN 2"/>
    <property type="match status" value="1"/>
</dbReference>
<name>A0ABX6YVE9_9RHOB</name>
<keyword evidence="3 6" id="KW-0812">Transmembrane</keyword>
<sequence length="707" mass="74393">MAINAEPGDWAQAEGATGAGRAPRLIVALFGGLSDPLGALARARAQLFLWMPVALGVGVGAYFTLGIEPGWPIYLSTLVICAVSLTLWLRGAAWLRVPAALIALAALGLLLAGLRAHLVAAPVLQYRYYGPVSGRIVKIDRARSDLIRLTLDRVRIDWIPPAKTPARVRVTLHGDQSQFSPEPGTQVMLTANLSPPPPPAAPRDYDFRRTAWFDRLGAIGYTRAPVLRIAPPDPGDWAMAAHRARMRLSAAIQARIAGQPGAVAAALMTGDRSGLSEATREVMRRSSLAHLIAISGLHMGMLAGFVFGLVRYGLALAGRPALIWPTKKLAAIAALIAASGYLWLAGPAISTQRAWIMVSIMLLAVLFDRRALSLRTVALAATLLMIWQPESLTEPGFQMSFAATTALIVALGPWTRAARHLPRLLRPVLMLVATSLIAGGATAPIVAAQFHRLSEYGVLANLFAVPAMGLVIMPMGVLAALLAPLGLAGPALWAMGQGTAWILRVAEWVSGLDGSVLAIVQPGPWVIPLIALGALGAILTRGAGRSASIGLILLGGAIWLRAGAERPALLIAPEAQQVGLMTPLGRALLKPGAGFISERWLAADGDEATLDEAAARPAFSGPRGARIAQFRRAPLAHLTGKSAKEALPAICAKGGIVVISTRVDHPTGPCDLWDAARLRGTGAVAISATGEVTTTAQIKGRRLWTRP</sequence>
<evidence type="ECO:0000256" key="1">
    <source>
        <dbReference type="ARBA" id="ARBA00004651"/>
    </source>
</evidence>
<dbReference type="InterPro" id="IPR052159">
    <property type="entry name" value="Competence_DNA_uptake"/>
</dbReference>
<dbReference type="Pfam" id="PF03772">
    <property type="entry name" value="Competence"/>
    <property type="match status" value="1"/>
</dbReference>
<evidence type="ECO:0000313" key="10">
    <source>
        <dbReference type="Proteomes" id="UP000192422"/>
    </source>
</evidence>
<evidence type="ECO:0000256" key="6">
    <source>
        <dbReference type="SAM" id="Phobius"/>
    </source>
</evidence>
<reference evidence="9 10" key="1">
    <citation type="submission" date="2020-05" db="EMBL/GenBank/DDBJ databases">
        <title>Thioclava electrotropha strain Elox9 finished genome.</title>
        <authorList>
            <person name="Rowe A.R."/>
            <person name="Wilbanks E.G."/>
        </authorList>
    </citation>
    <scope>NUCLEOTIDE SEQUENCE [LARGE SCALE GENOMIC DNA]</scope>
    <source>
        <strain evidence="9 10">Elox9</strain>
    </source>
</reference>
<evidence type="ECO:0000256" key="3">
    <source>
        <dbReference type="ARBA" id="ARBA00022692"/>
    </source>
</evidence>
<evidence type="ECO:0000256" key="4">
    <source>
        <dbReference type="ARBA" id="ARBA00022989"/>
    </source>
</evidence>
<feature type="transmembrane region" description="Helical" evidence="6">
    <location>
        <begin position="288"/>
        <end position="310"/>
    </location>
</feature>
<feature type="transmembrane region" description="Helical" evidence="6">
    <location>
        <begin position="395"/>
        <end position="415"/>
    </location>
</feature>
<dbReference type="InterPro" id="IPR025405">
    <property type="entry name" value="DUF4131"/>
</dbReference>
<evidence type="ECO:0000313" key="9">
    <source>
        <dbReference type="EMBL" id="QPZ91842.1"/>
    </source>
</evidence>